<organism evidence="1 2">
    <name type="scientific">Paraprevotella clara YIT 11840</name>
    <dbReference type="NCBI Taxonomy" id="762968"/>
    <lineage>
        <taxon>Bacteria</taxon>
        <taxon>Pseudomonadati</taxon>
        <taxon>Bacteroidota</taxon>
        <taxon>Bacteroidia</taxon>
        <taxon>Bacteroidales</taxon>
        <taxon>Prevotellaceae</taxon>
        <taxon>Paraprevotella</taxon>
    </lineage>
</organism>
<evidence type="ECO:0000313" key="2">
    <source>
        <dbReference type="Proteomes" id="UP000003598"/>
    </source>
</evidence>
<dbReference type="STRING" id="762968.HMPREF9441_02751"/>
<keyword evidence="2" id="KW-1185">Reference proteome</keyword>
<sequence length="54" mass="6229">MSFCKAECLEACIFYACKRRIPLSGRLLEGITLKWLSSCFFRDARESRICGHVL</sequence>
<protein>
    <submittedName>
        <fullName evidence="1">Uncharacterized protein</fullName>
    </submittedName>
</protein>
<dbReference type="HOGENOM" id="CLU_3046198_0_0_10"/>
<gene>
    <name evidence="1" type="ORF">HMPREF9441_02751</name>
</gene>
<name>G5STP6_9BACT</name>
<evidence type="ECO:0000313" key="1">
    <source>
        <dbReference type="EMBL" id="EHG99139.1"/>
    </source>
</evidence>
<dbReference type="Proteomes" id="UP000003598">
    <property type="component" value="Unassembled WGS sequence"/>
</dbReference>
<reference evidence="1 2" key="1">
    <citation type="submission" date="2011-03" db="EMBL/GenBank/DDBJ databases">
        <authorList>
            <person name="Weinstock G."/>
            <person name="Sodergren E."/>
            <person name="Clifton S."/>
            <person name="Fulton L."/>
            <person name="Fulton B."/>
            <person name="Courtney L."/>
            <person name="Fronick C."/>
            <person name="Harrison M."/>
            <person name="Strong C."/>
            <person name="Farmer C."/>
            <person name="Delahaunty K."/>
            <person name="Markovic C."/>
            <person name="Hall O."/>
            <person name="Minx P."/>
            <person name="Tomlinson C."/>
            <person name="Mitreva M."/>
            <person name="Hou S."/>
            <person name="Chen J."/>
            <person name="Wollam A."/>
            <person name="Pepin K.H."/>
            <person name="Johnson M."/>
            <person name="Bhonagiri V."/>
            <person name="Zhang X."/>
            <person name="Suruliraj S."/>
            <person name="Warren W."/>
            <person name="Chinwalla A."/>
            <person name="Mardis E.R."/>
            <person name="Wilson R.K."/>
        </authorList>
    </citation>
    <scope>NUCLEOTIDE SEQUENCE [LARGE SCALE GENOMIC DNA]</scope>
    <source>
        <strain evidence="1 2">YIT 11840</strain>
    </source>
</reference>
<accession>G5STP6</accession>
<comment type="caution">
    <text evidence="1">The sequence shown here is derived from an EMBL/GenBank/DDBJ whole genome shotgun (WGS) entry which is preliminary data.</text>
</comment>
<proteinExistence type="predicted"/>
<dbReference type="AlphaFoldDB" id="G5STP6"/>
<dbReference type="EMBL" id="AFFY01000045">
    <property type="protein sequence ID" value="EHG99139.1"/>
    <property type="molecule type" value="Genomic_DNA"/>
</dbReference>